<reference evidence="1" key="1">
    <citation type="submission" date="2023-05" db="EMBL/GenBank/DDBJ databases">
        <authorList>
            <person name="Stuckert A."/>
        </authorList>
    </citation>
    <scope>NUCLEOTIDE SEQUENCE</scope>
</reference>
<keyword evidence="2" id="KW-1185">Reference proteome</keyword>
<name>A0ABN9FHW6_9NEOB</name>
<gene>
    <name evidence="1" type="ORF">SPARVUS_LOCUS12090955</name>
</gene>
<protein>
    <submittedName>
        <fullName evidence="1">Uncharacterized protein</fullName>
    </submittedName>
</protein>
<evidence type="ECO:0000313" key="1">
    <source>
        <dbReference type="EMBL" id="CAI9596605.1"/>
    </source>
</evidence>
<dbReference type="Proteomes" id="UP001162483">
    <property type="component" value="Unassembled WGS sequence"/>
</dbReference>
<sequence length="143" mass="15561">MLRMSQDANSSAQLALTLENELAALQKMARKTAGELDEKRKKAAEDNAAAKLIVDSAAEAEAHAGGSLTAVTATLNALDRVLSLLDQPVEGNEEALQALESSMETARKQVTQRLRPALQELESCHLNFKNRGFSVWIKRSSKQ</sequence>
<comment type="caution">
    <text evidence="1">The sequence shown here is derived from an EMBL/GenBank/DDBJ whole genome shotgun (WGS) entry which is preliminary data.</text>
</comment>
<organism evidence="1 2">
    <name type="scientific">Staurois parvus</name>
    <dbReference type="NCBI Taxonomy" id="386267"/>
    <lineage>
        <taxon>Eukaryota</taxon>
        <taxon>Metazoa</taxon>
        <taxon>Chordata</taxon>
        <taxon>Craniata</taxon>
        <taxon>Vertebrata</taxon>
        <taxon>Euteleostomi</taxon>
        <taxon>Amphibia</taxon>
        <taxon>Batrachia</taxon>
        <taxon>Anura</taxon>
        <taxon>Neobatrachia</taxon>
        <taxon>Ranoidea</taxon>
        <taxon>Ranidae</taxon>
        <taxon>Staurois</taxon>
    </lineage>
</organism>
<dbReference type="EMBL" id="CATNWA010016934">
    <property type="protein sequence ID" value="CAI9596605.1"/>
    <property type="molecule type" value="Genomic_DNA"/>
</dbReference>
<accession>A0ABN9FHW6</accession>
<proteinExistence type="predicted"/>
<evidence type="ECO:0000313" key="2">
    <source>
        <dbReference type="Proteomes" id="UP001162483"/>
    </source>
</evidence>